<keyword evidence="5" id="KW-1185">Reference proteome</keyword>
<dbReference type="RefSeq" id="WP_279675233.1">
    <property type="nucleotide sequence ID" value="NZ_CP122566.1"/>
</dbReference>
<dbReference type="PANTHER" id="PTHR48106:SF13">
    <property type="entry name" value="QUINONE OXIDOREDUCTASE-RELATED"/>
    <property type="match status" value="1"/>
</dbReference>
<dbReference type="GO" id="GO:0070402">
    <property type="term" value="F:NADPH binding"/>
    <property type="evidence" value="ECO:0007669"/>
    <property type="project" value="TreeGrafter"/>
</dbReference>
<evidence type="ECO:0000259" key="3">
    <source>
        <dbReference type="SMART" id="SM00829"/>
    </source>
</evidence>
<dbReference type="InterPro" id="IPR020843">
    <property type="entry name" value="ER"/>
</dbReference>
<feature type="domain" description="Enoyl reductase (ER)" evidence="3">
    <location>
        <begin position="19"/>
        <end position="327"/>
    </location>
</feature>
<dbReference type="Pfam" id="PF08240">
    <property type="entry name" value="ADH_N"/>
    <property type="match status" value="1"/>
</dbReference>
<dbReference type="Gene3D" id="3.40.50.720">
    <property type="entry name" value="NAD(P)-binding Rossmann-like Domain"/>
    <property type="match status" value="1"/>
</dbReference>
<dbReference type="EMBL" id="CP122566">
    <property type="protein sequence ID" value="WGH94026.1"/>
    <property type="molecule type" value="Genomic_DNA"/>
</dbReference>
<organism evidence="4 5">
    <name type="scientific">Auritidibacter ignavus</name>
    <dbReference type="NCBI Taxonomy" id="678932"/>
    <lineage>
        <taxon>Bacteria</taxon>
        <taxon>Bacillati</taxon>
        <taxon>Actinomycetota</taxon>
        <taxon>Actinomycetes</taxon>
        <taxon>Micrococcales</taxon>
        <taxon>Micrococcaceae</taxon>
        <taxon>Auritidibacter</taxon>
    </lineage>
</organism>
<dbReference type="InterPro" id="IPR036291">
    <property type="entry name" value="NAD(P)-bd_dom_sf"/>
</dbReference>
<evidence type="ECO:0000256" key="1">
    <source>
        <dbReference type="ARBA" id="ARBA00022857"/>
    </source>
</evidence>
<dbReference type="AlphaFoldDB" id="A0AAJ6AIC8"/>
<protein>
    <submittedName>
        <fullName evidence="4">Quinone oxidoreductase</fullName>
    </submittedName>
</protein>
<dbReference type="CDD" id="cd05286">
    <property type="entry name" value="QOR2"/>
    <property type="match status" value="1"/>
</dbReference>
<gene>
    <name evidence="4" type="ORF">QDX21_04330</name>
</gene>
<dbReference type="SUPFAM" id="SSF51735">
    <property type="entry name" value="NAD(P)-binding Rossmann-fold domains"/>
    <property type="match status" value="1"/>
</dbReference>
<name>A0AAJ6AIC8_9MICC</name>
<dbReference type="PANTHER" id="PTHR48106">
    <property type="entry name" value="QUINONE OXIDOREDUCTASE PIG3-RELATED"/>
    <property type="match status" value="1"/>
</dbReference>
<evidence type="ECO:0000313" key="5">
    <source>
        <dbReference type="Proteomes" id="UP001224674"/>
    </source>
</evidence>
<dbReference type="Gene3D" id="3.90.180.10">
    <property type="entry name" value="Medium-chain alcohol dehydrogenases, catalytic domain"/>
    <property type="match status" value="1"/>
</dbReference>
<dbReference type="InterPro" id="IPR013154">
    <property type="entry name" value="ADH-like_N"/>
</dbReference>
<dbReference type="InterPro" id="IPR047618">
    <property type="entry name" value="QOR-like"/>
</dbReference>
<dbReference type="FunFam" id="3.40.50.720:FF:000053">
    <property type="entry name" value="Quinone oxidoreductase 1"/>
    <property type="match status" value="1"/>
</dbReference>
<dbReference type="GO" id="GO:0005829">
    <property type="term" value="C:cytosol"/>
    <property type="evidence" value="ECO:0007669"/>
    <property type="project" value="TreeGrafter"/>
</dbReference>
<dbReference type="SUPFAM" id="SSF50129">
    <property type="entry name" value="GroES-like"/>
    <property type="match status" value="1"/>
</dbReference>
<reference evidence="4 5" key="1">
    <citation type="submission" date="2023-03" db="EMBL/GenBank/DDBJ databases">
        <title>Complete genome sequences of several Auritidibacter ignavus strains isolated from ear infections.</title>
        <authorList>
            <person name="Baehr T."/>
            <person name="Baumhoegger A.M."/>
        </authorList>
    </citation>
    <scope>NUCLEOTIDE SEQUENCE [LARGE SCALE GENOMIC DNA]</scope>
    <source>
        <strain evidence="4 5">BABAE-6</strain>
    </source>
</reference>
<evidence type="ECO:0000313" key="4">
    <source>
        <dbReference type="EMBL" id="WGH94026.1"/>
    </source>
</evidence>
<accession>A0AAJ6AIC8</accession>
<dbReference type="GO" id="GO:0035925">
    <property type="term" value="F:mRNA 3'-UTR AU-rich region binding"/>
    <property type="evidence" value="ECO:0007669"/>
    <property type="project" value="TreeGrafter"/>
</dbReference>
<dbReference type="GO" id="GO:0003960">
    <property type="term" value="F:quinone reductase (NADPH) activity"/>
    <property type="evidence" value="ECO:0007669"/>
    <property type="project" value="InterPro"/>
</dbReference>
<proteinExistence type="predicted"/>
<evidence type="ECO:0000256" key="2">
    <source>
        <dbReference type="ARBA" id="ARBA00023002"/>
    </source>
</evidence>
<dbReference type="SMART" id="SM00829">
    <property type="entry name" value="PKS_ER"/>
    <property type="match status" value="1"/>
</dbReference>
<keyword evidence="2" id="KW-0560">Oxidoreductase</keyword>
<dbReference type="InterPro" id="IPR011032">
    <property type="entry name" value="GroES-like_sf"/>
</dbReference>
<dbReference type="InterPro" id="IPR013149">
    <property type="entry name" value="ADH-like_C"/>
</dbReference>
<keyword evidence="1" id="KW-0521">NADP</keyword>
<dbReference type="Proteomes" id="UP001224674">
    <property type="component" value="Chromosome"/>
</dbReference>
<sequence>MEHFEIPTTHHAAIVSDAGGVENFSWSETSVPAPGPEEVLITTAAVGLNFIETYQRSGVYSVDYPFIPGTEGAGTVVALGEDVTDVALGQRVATAAGRGTYAEHFVAPASQLLPVPDAMDLVTAAALPLQGLTAHYLARSTFPVAPGDAVLIHAGAGGVGLLLTQLCVHWGATVYTTASTDAKRQLSRQAGAEHCFDYENFAEEIAEVTGGRGVDVVYDGVGASTFDGSLEALKVRGMMVLSGGASGQVPPFDLQRLNSAGGLYITRPALSHYTATAEETASRARELFDGLEQGWLTLRIDQTVPLSEVGGAHTALESRQTTGKTVLTV</sequence>
<dbReference type="Pfam" id="PF00107">
    <property type="entry name" value="ADH_zinc_N"/>
    <property type="match status" value="1"/>
</dbReference>